<evidence type="ECO:0000313" key="3">
    <source>
        <dbReference type="EMBL" id="KAF4315567.1"/>
    </source>
</evidence>
<dbReference type="SUPFAM" id="SSF51395">
    <property type="entry name" value="FMN-linked oxidoreductases"/>
    <property type="match status" value="1"/>
</dbReference>
<dbReference type="GO" id="GO:0010181">
    <property type="term" value="F:FMN binding"/>
    <property type="evidence" value="ECO:0007669"/>
    <property type="project" value="InterPro"/>
</dbReference>
<dbReference type="PANTHER" id="PTHR22893">
    <property type="entry name" value="NADH OXIDOREDUCTASE-RELATED"/>
    <property type="match status" value="1"/>
</dbReference>
<dbReference type="InterPro" id="IPR001155">
    <property type="entry name" value="OxRdtase_FMN_N"/>
</dbReference>
<organism evidence="2 4">
    <name type="scientific">Phytophthora kernoviae 00238/432</name>
    <dbReference type="NCBI Taxonomy" id="1284355"/>
    <lineage>
        <taxon>Eukaryota</taxon>
        <taxon>Sar</taxon>
        <taxon>Stramenopiles</taxon>
        <taxon>Oomycota</taxon>
        <taxon>Peronosporomycetes</taxon>
        <taxon>Peronosporales</taxon>
        <taxon>Peronosporaceae</taxon>
        <taxon>Phytophthora</taxon>
    </lineage>
</organism>
<dbReference type="AlphaFoldDB" id="A0A8J4S7J7"/>
<dbReference type="GO" id="GO:0016491">
    <property type="term" value="F:oxidoreductase activity"/>
    <property type="evidence" value="ECO:0007669"/>
    <property type="project" value="InterPro"/>
</dbReference>
<reference evidence="2" key="2">
    <citation type="submission" date="2020-02" db="EMBL/GenBank/DDBJ databases">
        <authorList>
            <person name="Studholme D.J."/>
        </authorList>
    </citation>
    <scope>NUCLEOTIDE SEQUENCE</scope>
    <source>
        <strain evidence="2">00238/432</strain>
    </source>
</reference>
<accession>A0A8J4S7J7</accession>
<dbReference type="InterPro" id="IPR045247">
    <property type="entry name" value="Oye-like"/>
</dbReference>
<dbReference type="InterPro" id="IPR013785">
    <property type="entry name" value="Aldolase_TIM"/>
</dbReference>
<dbReference type="Gene3D" id="3.20.20.70">
    <property type="entry name" value="Aldolase class I"/>
    <property type="match status" value="1"/>
</dbReference>
<protein>
    <recommendedName>
        <fullName evidence="1">NADH:flavin oxidoreductase/NADH oxidase N-terminal domain-containing protein</fullName>
    </recommendedName>
</protein>
<proteinExistence type="predicted"/>
<dbReference type="PANTHER" id="PTHR22893:SF91">
    <property type="entry name" value="NADPH DEHYDROGENASE 2-RELATED"/>
    <property type="match status" value="1"/>
</dbReference>
<feature type="non-terminal residue" evidence="2">
    <location>
        <position position="71"/>
    </location>
</feature>
<dbReference type="Proteomes" id="UP000702964">
    <property type="component" value="Unassembled WGS sequence"/>
</dbReference>
<comment type="caution">
    <text evidence="2">The sequence shown here is derived from an EMBL/GenBank/DDBJ whole genome shotgun (WGS) entry which is preliminary data.</text>
</comment>
<feature type="domain" description="NADH:flavin oxidoreductase/NADH oxidase N-terminal" evidence="1">
    <location>
        <begin position="8"/>
        <end position="70"/>
    </location>
</feature>
<dbReference type="Pfam" id="PF00724">
    <property type="entry name" value="Oxidored_FMN"/>
    <property type="match status" value="1"/>
</dbReference>
<evidence type="ECO:0000313" key="2">
    <source>
        <dbReference type="EMBL" id="KAF4315566.1"/>
    </source>
</evidence>
<sequence length="71" mass="7895">MVFTSDYQLFTPLKLGENLELKNRIVFGPLTRGRANADRVPSENNEIYYEQRAGAGLIISEATAISEQGYG</sequence>
<name>A0A8J4S7J7_9STRA</name>
<gene>
    <name evidence="3" type="ORF">G195_010945</name>
    <name evidence="2" type="ORF">G195_010947</name>
</gene>
<dbReference type="EMBL" id="AOFI03000777">
    <property type="protein sequence ID" value="KAF4315566.1"/>
    <property type="molecule type" value="Genomic_DNA"/>
</dbReference>
<evidence type="ECO:0000313" key="4">
    <source>
        <dbReference type="Proteomes" id="UP000702964"/>
    </source>
</evidence>
<reference evidence="2" key="1">
    <citation type="journal article" date="2015" name="Genom Data">
        <title>Draft genome sequences of Phytophthora kernoviae and Phytophthora ramorum lineage EU2 from Scotland.</title>
        <authorList>
            <person name="Sambles C."/>
            <person name="Schlenzig A."/>
            <person name="O'Neill P."/>
            <person name="Grant M."/>
            <person name="Studholme D.J."/>
        </authorList>
    </citation>
    <scope>NUCLEOTIDE SEQUENCE</scope>
    <source>
        <strain evidence="2">00238/432</strain>
    </source>
</reference>
<evidence type="ECO:0000259" key="1">
    <source>
        <dbReference type="Pfam" id="PF00724"/>
    </source>
</evidence>
<dbReference type="EMBL" id="AOFI03000777">
    <property type="protein sequence ID" value="KAF4315567.1"/>
    <property type="molecule type" value="Genomic_DNA"/>
</dbReference>